<dbReference type="PANTHER" id="PTHR43706:SF45">
    <property type="entry name" value="NADH DEHYDROGENASE-LIKE PROTEIN RV1812C"/>
    <property type="match status" value="1"/>
</dbReference>
<dbReference type="Proteomes" id="UP000236290">
    <property type="component" value="Unassembled WGS sequence"/>
</dbReference>
<sequence length="173" mass="18323">MVEVAGVSSALSYDKLVLAAGSRLVRPEIPGLKDHAFNIDTIREAANLDAHLRHLFTFATTQARNTVIICGGGFTGIESATELPSRLRAILGLDTKVHVIIVELSDVIGPPLGDNVRPVNTKALEDVGVEVKLGVTIKSVDAGGIVTMAGDRIEALTEYCGYGSSSSHRADTW</sequence>
<keyword evidence="3" id="KW-0274">FAD</keyword>
<dbReference type="OrthoDB" id="5376590at2759"/>
<evidence type="ECO:0000256" key="4">
    <source>
        <dbReference type="ARBA" id="ARBA00023002"/>
    </source>
</evidence>
<proteinExistence type="inferred from homology"/>
<keyword evidence="2" id="KW-0285">Flavoprotein</keyword>
<accession>A0A2K0UHV5</accession>
<dbReference type="PANTHER" id="PTHR43706">
    <property type="entry name" value="NADH DEHYDROGENASE"/>
    <property type="match status" value="1"/>
</dbReference>
<dbReference type="PRINTS" id="PR00368">
    <property type="entry name" value="FADPNR"/>
</dbReference>
<evidence type="ECO:0000256" key="2">
    <source>
        <dbReference type="ARBA" id="ARBA00022630"/>
    </source>
</evidence>
<keyword evidence="5" id="KW-0520">NAD</keyword>
<dbReference type="SUPFAM" id="SSF51905">
    <property type="entry name" value="FAD/NAD(P)-binding domain"/>
    <property type="match status" value="1"/>
</dbReference>
<protein>
    <recommendedName>
        <fullName evidence="6">FAD/NAD(P)-binding domain-containing protein</fullName>
    </recommendedName>
</protein>
<evidence type="ECO:0000313" key="7">
    <source>
        <dbReference type="EMBL" id="PNP57368.1"/>
    </source>
</evidence>
<gene>
    <name evidence="7" type="ORF">THARTR1_02365</name>
</gene>
<dbReference type="InterPro" id="IPR023753">
    <property type="entry name" value="FAD/NAD-binding_dom"/>
</dbReference>
<dbReference type="Pfam" id="PF07992">
    <property type="entry name" value="Pyr_redox_2"/>
    <property type="match status" value="1"/>
</dbReference>
<comment type="similarity">
    <text evidence="1">Belongs to the NADH dehydrogenase family.</text>
</comment>
<evidence type="ECO:0000256" key="3">
    <source>
        <dbReference type="ARBA" id="ARBA00022827"/>
    </source>
</evidence>
<dbReference type="EMBL" id="MTYI01000027">
    <property type="protein sequence ID" value="PNP57368.1"/>
    <property type="molecule type" value="Genomic_DNA"/>
</dbReference>
<comment type="caution">
    <text evidence="7">The sequence shown here is derived from an EMBL/GenBank/DDBJ whole genome shotgun (WGS) entry which is preliminary data.</text>
</comment>
<reference evidence="7 8" key="1">
    <citation type="submission" date="2017-02" db="EMBL/GenBank/DDBJ databases">
        <title>Genomes of Trichoderma spp. with biocontrol activity.</title>
        <authorList>
            <person name="Gardiner D."/>
            <person name="Kazan K."/>
            <person name="Vos C."/>
            <person name="Harvey P."/>
        </authorList>
    </citation>
    <scope>NUCLEOTIDE SEQUENCE [LARGE SCALE GENOMIC DNA]</scope>
    <source>
        <strain evidence="7 8">Tr1</strain>
    </source>
</reference>
<dbReference type="AlphaFoldDB" id="A0A2K0UHV5"/>
<organism evidence="7 8">
    <name type="scientific">Trichoderma harzianum</name>
    <name type="common">Hypocrea lixii</name>
    <dbReference type="NCBI Taxonomy" id="5544"/>
    <lineage>
        <taxon>Eukaryota</taxon>
        <taxon>Fungi</taxon>
        <taxon>Dikarya</taxon>
        <taxon>Ascomycota</taxon>
        <taxon>Pezizomycotina</taxon>
        <taxon>Sordariomycetes</taxon>
        <taxon>Hypocreomycetidae</taxon>
        <taxon>Hypocreales</taxon>
        <taxon>Hypocreaceae</taxon>
        <taxon>Trichoderma</taxon>
    </lineage>
</organism>
<evidence type="ECO:0000313" key="8">
    <source>
        <dbReference type="Proteomes" id="UP000236290"/>
    </source>
</evidence>
<dbReference type="Gene3D" id="3.50.50.100">
    <property type="match status" value="1"/>
</dbReference>
<evidence type="ECO:0000259" key="6">
    <source>
        <dbReference type="Pfam" id="PF07992"/>
    </source>
</evidence>
<dbReference type="InterPro" id="IPR036188">
    <property type="entry name" value="FAD/NAD-bd_sf"/>
</dbReference>
<dbReference type="InterPro" id="IPR045024">
    <property type="entry name" value="NDH-2"/>
</dbReference>
<evidence type="ECO:0000256" key="5">
    <source>
        <dbReference type="ARBA" id="ARBA00023027"/>
    </source>
</evidence>
<name>A0A2K0UHV5_TRIHA</name>
<dbReference type="GO" id="GO:0003954">
    <property type="term" value="F:NADH dehydrogenase activity"/>
    <property type="evidence" value="ECO:0007669"/>
    <property type="project" value="InterPro"/>
</dbReference>
<evidence type="ECO:0000256" key="1">
    <source>
        <dbReference type="ARBA" id="ARBA00005272"/>
    </source>
</evidence>
<keyword evidence="4" id="KW-0560">Oxidoreductase</keyword>
<feature type="domain" description="FAD/NAD(P)-binding" evidence="6">
    <location>
        <begin position="8"/>
        <end position="156"/>
    </location>
</feature>